<evidence type="ECO:0000313" key="3">
    <source>
        <dbReference type="Proteomes" id="UP000295293"/>
    </source>
</evidence>
<feature type="transmembrane region" description="Helical" evidence="1">
    <location>
        <begin position="93"/>
        <end position="114"/>
    </location>
</feature>
<dbReference type="Proteomes" id="UP000295293">
    <property type="component" value="Unassembled WGS sequence"/>
</dbReference>
<dbReference type="AlphaFoldDB" id="A0A4R6Z7E4"/>
<keyword evidence="1" id="KW-1133">Transmembrane helix</keyword>
<proteinExistence type="predicted"/>
<gene>
    <name evidence="2" type="ORF">DFR29_102304</name>
</gene>
<sequence>MSLRAEFLERQLFFLQRSGLGRAEAQARLQQVLPESATAVAAAARPEPFAEFLQAFRDELGPHFDAVELAAREFRSESVSAFQPIWRSLRGTAVYAAVITAVAALLIGFSANFAQFSSVYESFDADLPVLTVVMTAPPYRNILLWTMAGGVLSLFWVLRRLRKGAELSGREVGSLFVRLASDLGLRDFWLVLVLALVRGATRSGMSADAALPAAQRIVARWTGFARIVAAPVAAQRAALLAAQQLGTLDAELAYLIEDRWRTMPQRAVARAELFSLLVNILVGVAIGMLVIAFYLPILKLGAVVG</sequence>
<evidence type="ECO:0000313" key="2">
    <source>
        <dbReference type="EMBL" id="TDR47644.1"/>
    </source>
</evidence>
<protein>
    <submittedName>
        <fullName evidence="2">Type II secretory pathway component PulF</fullName>
    </submittedName>
</protein>
<reference evidence="2 3" key="1">
    <citation type="submission" date="2019-03" db="EMBL/GenBank/DDBJ databases">
        <title>Genomic Encyclopedia of Type Strains, Phase IV (KMG-IV): sequencing the most valuable type-strain genomes for metagenomic binning, comparative biology and taxonomic classification.</title>
        <authorList>
            <person name="Goeker M."/>
        </authorList>
    </citation>
    <scope>NUCLEOTIDE SEQUENCE [LARGE SCALE GENOMIC DNA]</scope>
    <source>
        <strain evidence="2 3">DSM 21667</strain>
    </source>
</reference>
<feature type="transmembrane region" description="Helical" evidence="1">
    <location>
        <begin position="142"/>
        <end position="158"/>
    </location>
</feature>
<evidence type="ECO:0000256" key="1">
    <source>
        <dbReference type="SAM" id="Phobius"/>
    </source>
</evidence>
<comment type="caution">
    <text evidence="2">The sequence shown here is derived from an EMBL/GenBank/DDBJ whole genome shotgun (WGS) entry which is preliminary data.</text>
</comment>
<dbReference type="EMBL" id="SNZH01000002">
    <property type="protein sequence ID" value="TDR47644.1"/>
    <property type="molecule type" value="Genomic_DNA"/>
</dbReference>
<accession>A0A4R6Z7E4</accession>
<organism evidence="2 3">
    <name type="scientific">Tahibacter aquaticus</name>
    <dbReference type="NCBI Taxonomy" id="520092"/>
    <lineage>
        <taxon>Bacteria</taxon>
        <taxon>Pseudomonadati</taxon>
        <taxon>Pseudomonadota</taxon>
        <taxon>Gammaproteobacteria</taxon>
        <taxon>Lysobacterales</taxon>
        <taxon>Rhodanobacteraceae</taxon>
        <taxon>Tahibacter</taxon>
    </lineage>
</organism>
<keyword evidence="1" id="KW-0812">Transmembrane</keyword>
<keyword evidence="3" id="KW-1185">Reference proteome</keyword>
<name>A0A4R6Z7E4_9GAMM</name>
<dbReference type="RefSeq" id="WP_133817359.1">
    <property type="nucleotide sequence ID" value="NZ_SNZH01000002.1"/>
</dbReference>
<feature type="transmembrane region" description="Helical" evidence="1">
    <location>
        <begin position="273"/>
        <end position="295"/>
    </location>
</feature>
<keyword evidence="1" id="KW-0472">Membrane</keyword>